<dbReference type="GO" id="GO:0016787">
    <property type="term" value="F:hydrolase activity"/>
    <property type="evidence" value="ECO:0007669"/>
    <property type="project" value="UniProtKB-ARBA"/>
</dbReference>
<dbReference type="GO" id="GO:0005975">
    <property type="term" value="P:carbohydrate metabolic process"/>
    <property type="evidence" value="ECO:0007669"/>
    <property type="project" value="InterPro"/>
</dbReference>
<evidence type="ECO:0008006" key="3">
    <source>
        <dbReference type="Google" id="ProtNLM"/>
    </source>
</evidence>
<dbReference type="InterPro" id="IPR011330">
    <property type="entry name" value="Glyco_hydro/deAcase_b/a-brl"/>
</dbReference>
<reference evidence="1 2" key="1">
    <citation type="submission" date="2017-03" db="EMBL/GenBank/DDBJ databases">
        <title>Genome of the blue death feigning beetle - Asbolus verrucosus.</title>
        <authorList>
            <person name="Rider S.D."/>
        </authorList>
    </citation>
    <scope>NUCLEOTIDE SEQUENCE [LARGE SCALE GENOMIC DNA]</scope>
    <source>
        <strain evidence="1">Butters</strain>
        <tissue evidence="1">Head and leg muscle</tissue>
    </source>
</reference>
<sequence length="357" mass="40155">MESQVCTADKCRIEHNCRCSSKVNPLDGTNEPAPQLIAFTVSESVVGTVYDKYLEPLFFNRKNFDGGPVGVSFYVNHENTDYTLVQDLYLRGFEIGVHSITKNPLQSYWRNASYSDLVDEFWGQRQLLSHFANIPIEDIIGVRTPQPQVEGDVSIDAYVASGLTYDNSLPTSSSETLLPYTLDYESNQACLATAECPKNSHPHFWITPIADIKGDNDVECNSLVACLVRGGAEETASWLVGQIDRVYHGNRAPIVLRLDSYWFSFIANSFDGFSLFLDEMSKRDDVFLVSVGDVLDWIKHPVSAKNYKSPIHERNAECNPVNCSYSLPEETEIYMKTCVPCPEIYPWKGNPLGERTN</sequence>
<organism evidence="1 2">
    <name type="scientific">Asbolus verrucosus</name>
    <name type="common">Desert ironclad beetle</name>
    <dbReference type="NCBI Taxonomy" id="1661398"/>
    <lineage>
        <taxon>Eukaryota</taxon>
        <taxon>Metazoa</taxon>
        <taxon>Ecdysozoa</taxon>
        <taxon>Arthropoda</taxon>
        <taxon>Hexapoda</taxon>
        <taxon>Insecta</taxon>
        <taxon>Pterygota</taxon>
        <taxon>Neoptera</taxon>
        <taxon>Endopterygota</taxon>
        <taxon>Coleoptera</taxon>
        <taxon>Polyphaga</taxon>
        <taxon>Cucujiformia</taxon>
        <taxon>Tenebrionidae</taxon>
        <taxon>Pimeliinae</taxon>
        <taxon>Asbolus</taxon>
    </lineage>
</organism>
<dbReference type="PANTHER" id="PTHR45985">
    <property type="match status" value="1"/>
</dbReference>
<dbReference type="AlphaFoldDB" id="A0A482VKV8"/>
<accession>A0A482VKV8</accession>
<evidence type="ECO:0000313" key="2">
    <source>
        <dbReference type="Proteomes" id="UP000292052"/>
    </source>
</evidence>
<name>A0A482VKV8_ASBVE</name>
<gene>
    <name evidence="1" type="ORF">BDFB_009780</name>
</gene>
<dbReference type="Gene3D" id="3.20.20.370">
    <property type="entry name" value="Glycoside hydrolase/deacetylase"/>
    <property type="match status" value="1"/>
</dbReference>
<protein>
    <recommendedName>
        <fullName evidence="3">Chitin deacetylase</fullName>
    </recommendedName>
</protein>
<keyword evidence="2" id="KW-1185">Reference proteome</keyword>
<dbReference type="EMBL" id="QDEB01091443">
    <property type="protein sequence ID" value="RZC33157.1"/>
    <property type="molecule type" value="Genomic_DNA"/>
</dbReference>
<dbReference type="OrthoDB" id="504708at2759"/>
<dbReference type="SUPFAM" id="SSF88713">
    <property type="entry name" value="Glycoside hydrolase/deacetylase"/>
    <property type="match status" value="1"/>
</dbReference>
<evidence type="ECO:0000313" key="1">
    <source>
        <dbReference type="EMBL" id="RZC33157.1"/>
    </source>
</evidence>
<dbReference type="InterPro" id="IPR052740">
    <property type="entry name" value="CE4"/>
</dbReference>
<dbReference type="Proteomes" id="UP000292052">
    <property type="component" value="Unassembled WGS sequence"/>
</dbReference>
<dbReference type="PANTHER" id="PTHR45985:SF8">
    <property type="entry name" value="CHITIN DEACETYLASE-LIKE 9, ISOFORM A"/>
    <property type="match status" value="1"/>
</dbReference>
<comment type="caution">
    <text evidence="1">The sequence shown here is derived from an EMBL/GenBank/DDBJ whole genome shotgun (WGS) entry which is preliminary data.</text>
</comment>
<proteinExistence type="predicted"/>